<protein>
    <submittedName>
        <fullName evidence="1">Uncharacterized protein</fullName>
    </submittedName>
</protein>
<name>A0AC59Y1Q5_RANTA</name>
<dbReference type="Proteomes" id="UP001162501">
    <property type="component" value="Chromosome 1"/>
</dbReference>
<dbReference type="EMBL" id="OX596085">
    <property type="protein sequence ID" value="CAM9303434.1"/>
    <property type="molecule type" value="Genomic_DNA"/>
</dbReference>
<accession>A0AC59Y1Q5</accession>
<reference evidence="1" key="1">
    <citation type="submission" date="2023-05" db="EMBL/GenBank/DDBJ databases">
        <authorList>
            <consortium name="ELIXIR-Norway"/>
        </authorList>
    </citation>
    <scope>NUCLEOTIDE SEQUENCE</scope>
</reference>
<proteinExistence type="predicted"/>
<gene>
    <name evidence="1" type="ORF">MRATA1EN22A_LOCUS682</name>
</gene>
<reference evidence="1" key="2">
    <citation type="submission" date="2025-03" db="EMBL/GenBank/DDBJ databases">
        <authorList>
            <consortium name="ELIXIR-Norway"/>
            <consortium name="Elixir Norway"/>
        </authorList>
    </citation>
    <scope>NUCLEOTIDE SEQUENCE</scope>
</reference>
<organism evidence="1 2">
    <name type="scientific">Rangifer tarandus platyrhynchus</name>
    <name type="common">Svalbard reindeer</name>
    <dbReference type="NCBI Taxonomy" id="3082113"/>
    <lineage>
        <taxon>Eukaryota</taxon>
        <taxon>Metazoa</taxon>
        <taxon>Chordata</taxon>
        <taxon>Craniata</taxon>
        <taxon>Vertebrata</taxon>
        <taxon>Euteleostomi</taxon>
        <taxon>Mammalia</taxon>
        <taxon>Eutheria</taxon>
        <taxon>Laurasiatheria</taxon>
        <taxon>Artiodactyla</taxon>
        <taxon>Ruminantia</taxon>
        <taxon>Pecora</taxon>
        <taxon>Cervidae</taxon>
        <taxon>Odocoileinae</taxon>
        <taxon>Rangifer</taxon>
    </lineage>
</organism>
<evidence type="ECO:0000313" key="2">
    <source>
        <dbReference type="Proteomes" id="UP001162501"/>
    </source>
</evidence>
<sequence>MPPDSVRGLGRRLGALEAAPEGELGRKVRPFHGLAGDSEEEHILETFPFQLVPSSALGRHRKFSSGASWALPALLCSVGLASCLLSGGREEELRRYRTIHATAPQKGTETGKPWGAGQRAGHLLPFQSSLRAQLLFQEDGLAPAPTGLPSCAGVLTPAWTL</sequence>
<evidence type="ECO:0000313" key="1">
    <source>
        <dbReference type="EMBL" id="CAM9303434.1"/>
    </source>
</evidence>